<evidence type="ECO:0000256" key="1">
    <source>
        <dbReference type="ARBA" id="ARBA00008858"/>
    </source>
</evidence>
<dbReference type="GO" id="GO:0008081">
    <property type="term" value="F:phosphoric diester hydrolase activity"/>
    <property type="evidence" value="ECO:0007669"/>
    <property type="project" value="InterPro"/>
</dbReference>
<name>A0A218YU07_9HELO</name>
<comment type="similarity">
    <text evidence="1">Belongs to the AIM6 family.</text>
</comment>
<comment type="caution">
    <text evidence="3">The sequence shown here is derived from an EMBL/GenBank/DDBJ whole genome shotgun (WGS) entry which is preliminary data.</text>
</comment>
<reference evidence="3 4" key="1">
    <citation type="submission" date="2017-04" db="EMBL/GenBank/DDBJ databases">
        <title>Draft genome sequence of Marssonina coronaria NL1: causal agent of apple blotch.</title>
        <authorList>
            <person name="Cheng Q."/>
        </authorList>
    </citation>
    <scope>NUCLEOTIDE SEQUENCE [LARGE SCALE GENOMIC DNA]</scope>
    <source>
        <strain evidence="3 4">NL1</strain>
    </source>
</reference>
<dbReference type="SUPFAM" id="SSF51695">
    <property type="entry name" value="PLC-like phosphodiesterases"/>
    <property type="match status" value="1"/>
</dbReference>
<dbReference type="PANTHER" id="PTHR31571">
    <property type="entry name" value="ALTERED INHERITANCE OF MITOCHONDRIA PROTEIN 6"/>
    <property type="match status" value="1"/>
</dbReference>
<keyword evidence="4" id="KW-1185">Reference proteome</keyword>
<keyword evidence="2" id="KW-1133">Transmembrane helix</keyword>
<evidence type="ECO:0008006" key="5">
    <source>
        <dbReference type="Google" id="ProtNLM"/>
    </source>
</evidence>
<protein>
    <recommendedName>
        <fullName evidence="5">Altered inheritance of mitochondria protein 6</fullName>
    </recommendedName>
</protein>
<feature type="transmembrane region" description="Helical" evidence="2">
    <location>
        <begin position="20"/>
        <end position="45"/>
    </location>
</feature>
<dbReference type="EMBL" id="MZNU01000401">
    <property type="protein sequence ID" value="OWO98330.1"/>
    <property type="molecule type" value="Genomic_DNA"/>
</dbReference>
<organism evidence="3 4">
    <name type="scientific">Diplocarpon coronariae</name>
    <dbReference type="NCBI Taxonomy" id="2795749"/>
    <lineage>
        <taxon>Eukaryota</taxon>
        <taxon>Fungi</taxon>
        <taxon>Dikarya</taxon>
        <taxon>Ascomycota</taxon>
        <taxon>Pezizomycotina</taxon>
        <taxon>Leotiomycetes</taxon>
        <taxon>Helotiales</taxon>
        <taxon>Drepanopezizaceae</taxon>
        <taxon>Diplocarpon</taxon>
    </lineage>
</organism>
<accession>A0A218YU07</accession>
<evidence type="ECO:0000313" key="3">
    <source>
        <dbReference type="EMBL" id="OWO98330.1"/>
    </source>
</evidence>
<dbReference type="InterPro" id="IPR017946">
    <property type="entry name" value="PLC-like_Pdiesterase_TIM-brl"/>
</dbReference>
<evidence type="ECO:0000313" key="4">
    <source>
        <dbReference type="Proteomes" id="UP000242519"/>
    </source>
</evidence>
<evidence type="ECO:0000256" key="2">
    <source>
        <dbReference type="SAM" id="Phobius"/>
    </source>
</evidence>
<sequence length="348" mass="38105">MLRVQHEHSSSLLSSSTRMFHSLSLTLLLAVASISTCLMLAYAVLDISSVEVPKSPDVSPTLQDILNEAHKDPLYKYPTSLTQGIIPKAIHSHNDYWRDVPFYSALSVGAMSVEADVWLFNDTLFVGHEISALTHQRTFESLYINPILDVLERQNPNTPFVTEKTGNGVFDTDAGQTLYLFVDLKTNGLDTWPVVIKALEPLRSAGYLSSTNGTGFTSRAVTVIGTGETPLNLVQSVQNRDYFWDGPLATLNTTFSNITALVSPIASASVGSALGGPILGTTLNDTQLATLRSQVEVAHSKGIKVRYWDQVGWPISTRNGLWRLFRTEGVDFINVDDLKAAAGFGDLW</sequence>
<dbReference type="OrthoDB" id="4153866at2759"/>
<dbReference type="InParanoid" id="A0A218YU07"/>
<dbReference type="Proteomes" id="UP000242519">
    <property type="component" value="Unassembled WGS sequence"/>
</dbReference>
<dbReference type="FunCoup" id="A0A218YU07">
    <property type="interactions" value="2"/>
</dbReference>
<dbReference type="InterPro" id="IPR051236">
    <property type="entry name" value="HAT_RTT109-like"/>
</dbReference>
<dbReference type="GO" id="GO:0006629">
    <property type="term" value="P:lipid metabolic process"/>
    <property type="evidence" value="ECO:0007669"/>
    <property type="project" value="InterPro"/>
</dbReference>
<gene>
    <name evidence="3" type="ORF">B2J93_2292</name>
</gene>
<dbReference type="AlphaFoldDB" id="A0A218YU07"/>
<keyword evidence="2" id="KW-0812">Transmembrane</keyword>
<proteinExistence type="inferred from homology"/>
<keyword evidence="2" id="KW-0472">Membrane</keyword>
<dbReference type="STRING" id="503106.A0A218YU07"/>
<dbReference type="PANTHER" id="PTHR31571:SF5">
    <property type="entry name" value="ALTERED INHERITANCE OF MITOCHONDRIA PROTEIN 6"/>
    <property type="match status" value="1"/>
</dbReference>